<dbReference type="Proteomes" id="UP000053342">
    <property type="component" value="Unassembled WGS sequence"/>
</dbReference>
<reference evidence="1 2" key="1">
    <citation type="submission" date="2015-01" db="EMBL/GenBank/DDBJ databases">
        <title>The Genome Sequence of Exophiala oligosperma CBS72588.</title>
        <authorList>
            <consortium name="The Broad Institute Genomics Platform"/>
            <person name="Cuomo C."/>
            <person name="de Hoog S."/>
            <person name="Gorbushina A."/>
            <person name="Stielow B."/>
            <person name="Teixiera M."/>
            <person name="Abouelleil A."/>
            <person name="Chapman S.B."/>
            <person name="Priest M."/>
            <person name="Young S.K."/>
            <person name="Wortman J."/>
            <person name="Nusbaum C."/>
            <person name="Birren B."/>
        </authorList>
    </citation>
    <scope>NUCLEOTIDE SEQUENCE [LARGE SCALE GENOMIC DNA]</scope>
    <source>
        <strain evidence="1 2">CBS 72588</strain>
    </source>
</reference>
<dbReference type="OrthoDB" id="2851338at2759"/>
<evidence type="ECO:0008006" key="3">
    <source>
        <dbReference type="Google" id="ProtNLM"/>
    </source>
</evidence>
<name>A0A0D2AJI2_9EURO</name>
<evidence type="ECO:0000313" key="2">
    <source>
        <dbReference type="Proteomes" id="UP000053342"/>
    </source>
</evidence>
<dbReference type="GeneID" id="27359587"/>
<dbReference type="VEuPathDB" id="FungiDB:PV06_07513"/>
<evidence type="ECO:0000313" key="1">
    <source>
        <dbReference type="EMBL" id="KIW40306.1"/>
    </source>
</evidence>
<dbReference type="AlphaFoldDB" id="A0A0D2AJI2"/>
<organism evidence="1 2">
    <name type="scientific">Exophiala oligosperma</name>
    <dbReference type="NCBI Taxonomy" id="215243"/>
    <lineage>
        <taxon>Eukaryota</taxon>
        <taxon>Fungi</taxon>
        <taxon>Dikarya</taxon>
        <taxon>Ascomycota</taxon>
        <taxon>Pezizomycotina</taxon>
        <taxon>Eurotiomycetes</taxon>
        <taxon>Chaetothyriomycetidae</taxon>
        <taxon>Chaetothyriales</taxon>
        <taxon>Herpotrichiellaceae</taxon>
        <taxon>Exophiala</taxon>
    </lineage>
</organism>
<dbReference type="EMBL" id="KN847338">
    <property type="protein sequence ID" value="KIW40306.1"/>
    <property type="molecule type" value="Genomic_DNA"/>
</dbReference>
<sequence length="246" mass="28016">MASSPFLLRILSKPVDGNVEAWSEWYTSEGLPSLLTKIPASRACFYHAYNDFELKTKTPLEGNQTQLHSVELAHSDLEPPNDKTCLAMCQLDSIDSLQEIFSLSDLTRDDPSHDTVSDIRVYEVIEDFDPKGISHVLPPFILNVQNEPADADDYNKFYHEEHLHMLNRVPGYRRSQRYELIKGHDDSSSEAPRFMAVHEWDHFDALDGPELREADASPNTHRVFGNAKRVNIRGFKSVKGFGDVKE</sequence>
<dbReference type="RefSeq" id="XP_016260522.1">
    <property type="nucleotide sequence ID" value="XM_016408768.1"/>
</dbReference>
<keyword evidence="2" id="KW-1185">Reference proteome</keyword>
<proteinExistence type="predicted"/>
<dbReference type="HOGENOM" id="CLU_073903_2_0_1"/>
<gene>
    <name evidence="1" type="ORF">PV06_07513</name>
</gene>
<protein>
    <recommendedName>
        <fullName evidence="3">EthD domain-containing protein</fullName>
    </recommendedName>
</protein>
<accession>A0A0D2AJI2</accession>